<dbReference type="InterPro" id="IPR002129">
    <property type="entry name" value="PyrdxlP-dep_de-COase"/>
</dbReference>
<dbReference type="SUPFAM" id="SSF53383">
    <property type="entry name" value="PLP-dependent transferases"/>
    <property type="match status" value="1"/>
</dbReference>
<keyword evidence="6" id="KW-0256">Endoplasmic reticulum</keyword>
<evidence type="ECO:0000256" key="2">
    <source>
        <dbReference type="ARBA" id="ARBA00004389"/>
    </source>
</evidence>
<evidence type="ECO:0000313" key="18">
    <source>
        <dbReference type="EMBL" id="KAI0305395.1"/>
    </source>
</evidence>
<dbReference type="Pfam" id="PF00282">
    <property type="entry name" value="Pyridoxal_deC"/>
    <property type="match status" value="1"/>
</dbReference>
<dbReference type="InterPro" id="IPR015421">
    <property type="entry name" value="PyrdxlP-dep_Trfase_major"/>
</dbReference>
<dbReference type="Proteomes" id="UP001203297">
    <property type="component" value="Unassembled WGS sequence"/>
</dbReference>
<comment type="pathway">
    <text evidence="4">Sphingolipid metabolism.</text>
</comment>
<name>A0AAD4M8F8_9AGAM</name>
<dbReference type="EMBL" id="WTXG01000005">
    <property type="protein sequence ID" value="KAI0305395.1"/>
    <property type="molecule type" value="Genomic_DNA"/>
</dbReference>
<evidence type="ECO:0000256" key="14">
    <source>
        <dbReference type="ARBA" id="ARBA00038965"/>
    </source>
</evidence>
<evidence type="ECO:0000256" key="12">
    <source>
        <dbReference type="ARBA" id="ARBA00023239"/>
    </source>
</evidence>
<evidence type="ECO:0000256" key="15">
    <source>
        <dbReference type="ARBA" id="ARBA00042568"/>
    </source>
</evidence>
<dbReference type="GO" id="GO:0030170">
    <property type="term" value="F:pyridoxal phosphate binding"/>
    <property type="evidence" value="ECO:0007669"/>
    <property type="project" value="InterPro"/>
</dbReference>
<dbReference type="Gene3D" id="3.40.640.10">
    <property type="entry name" value="Type I PLP-dependent aspartate aminotransferase-like (Major domain)"/>
    <property type="match status" value="1"/>
</dbReference>
<evidence type="ECO:0000256" key="3">
    <source>
        <dbReference type="ARBA" id="ARBA00004760"/>
    </source>
</evidence>
<dbReference type="AlphaFoldDB" id="A0AAD4M8F8"/>
<accession>A0AAD4M8F8</accession>
<dbReference type="InterPro" id="IPR050477">
    <property type="entry name" value="GrpII_AminoAcid_Decarb"/>
</dbReference>
<evidence type="ECO:0000256" key="4">
    <source>
        <dbReference type="ARBA" id="ARBA00004991"/>
    </source>
</evidence>
<evidence type="ECO:0000256" key="17">
    <source>
        <dbReference type="RuleBase" id="RU000382"/>
    </source>
</evidence>
<proteinExistence type="inferred from homology"/>
<dbReference type="InterPro" id="IPR015422">
    <property type="entry name" value="PyrdxlP-dep_Trfase_small"/>
</dbReference>
<evidence type="ECO:0000256" key="1">
    <source>
        <dbReference type="ARBA" id="ARBA00001933"/>
    </source>
</evidence>
<dbReference type="PANTHER" id="PTHR42735">
    <property type="match status" value="1"/>
</dbReference>
<dbReference type="EC" id="4.1.2.27" evidence="14"/>
<dbReference type="GO" id="GO:0019752">
    <property type="term" value="P:carboxylic acid metabolic process"/>
    <property type="evidence" value="ECO:0007669"/>
    <property type="project" value="InterPro"/>
</dbReference>
<keyword evidence="18" id="KW-0808">Transferase</keyword>
<evidence type="ECO:0000256" key="10">
    <source>
        <dbReference type="ARBA" id="ARBA00023098"/>
    </source>
</evidence>
<dbReference type="GO" id="GO:0008117">
    <property type="term" value="F:sphinganine-1-phosphate aldolase activity"/>
    <property type="evidence" value="ECO:0007669"/>
    <property type="project" value="UniProtKB-EC"/>
</dbReference>
<evidence type="ECO:0000256" key="16">
    <source>
        <dbReference type="PIRSR" id="PIRSR602129-50"/>
    </source>
</evidence>
<keyword evidence="10" id="KW-0443">Lipid metabolism</keyword>
<dbReference type="Gene3D" id="3.90.1150.10">
    <property type="entry name" value="Aspartate Aminotransferase, domain 1"/>
    <property type="match status" value="1"/>
</dbReference>
<comment type="cofactor">
    <cofactor evidence="1 16 17">
        <name>pyridoxal 5'-phosphate</name>
        <dbReference type="ChEBI" id="CHEBI:597326"/>
    </cofactor>
</comment>
<comment type="similarity">
    <text evidence="13">Belongs to the group II decarboxylase family. Sphingosine-1-phosphate lyase subfamily.</text>
</comment>
<keyword evidence="12 17" id="KW-0456">Lyase</keyword>
<protein>
    <recommendedName>
        <fullName evidence="14">sphinganine-1-phosphate aldolase</fullName>
        <ecNumber evidence="14">4.1.2.27</ecNumber>
    </recommendedName>
    <alternativeName>
        <fullName evidence="15">Sphingosine-1-phosphate aldolase</fullName>
    </alternativeName>
</protein>
<keyword evidence="19" id="KW-1185">Reference proteome</keyword>
<keyword evidence="7 16" id="KW-0663">Pyridoxal phosphate</keyword>
<keyword evidence="11" id="KW-0472">Membrane</keyword>
<dbReference type="FunFam" id="3.40.640.10:FF:000020">
    <property type="entry name" value="sphingosine-1-phosphate lyase 1"/>
    <property type="match status" value="1"/>
</dbReference>
<organism evidence="18 19">
    <name type="scientific">Multifurca ochricompacta</name>
    <dbReference type="NCBI Taxonomy" id="376703"/>
    <lineage>
        <taxon>Eukaryota</taxon>
        <taxon>Fungi</taxon>
        <taxon>Dikarya</taxon>
        <taxon>Basidiomycota</taxon>
        <taxon>Agaricomycotina</taxon>
        <taxon>Agaricomycetes</taxon>
        <taxon>Russulales</taxon>
        <taxon>Russulaceae</taxon>
        <taxon>Multifurca</taxon>
    </lineage>
</organism>
<dbReference type="GO" id="GO:0030149">
    <property type="term" value="P:sphingolipid catabolic process"/>
    <property type="evidence" value="ECO:0007669"/>
    <property type="project" value="TreeGrafter"/>
</dbReference>
<dbReference type="InterPro" id="IPR015424">
    <property type="entry name" value="PyrdxlP-dep_Trfase"/>
</dbReference>
<evidence type="ECO:0000256" key="6">
    <source>
        <dbReference type="ARBA" id="ARBA00022824"/>
    </source>
</evidence>
<evidence type="ECO:0000313" key="19">
    <source>
        <dbReference type="Proteomes" id="UP001203297"/>
    </source>
</evidence>
<evidence type="ECO:0000256" key="8">
    <source>
        <dbReference type="ARBA" id="ARBA00022919"/>
    </source>
</evidence>
<comment type="subcellular location">
    <subcellularLocation>
        <location evidence="2">Endoplasmic reticulum membrane</location>
        <topology evidence="2">Single-pass membrane protein</topology>
    </subcellularLocation>
</comment>
<dbReference type="GO" id="GO:0005789">
    <property type="term" value="C:endoplasmic reticulum membrane"/>
    <property type="evidence" value="ECO:0007669"/>
    <property type="project" value="UniProtKB-SubCell"/>
</dbReference>
<dbReference type="Gene3D" id="6.10.140.2150">
    <property type="match status" value="1"/>
</dbReference>
<comment type="caution">
    <text evidence="18">The sequence shown here is derived from an EMBL/GenBank/DDBJ whole genome shotgun (WGS) entry which is preliminary data.</text>
</comment>
<sequence length="543" mass="59382">MLTSILSSPRIIDVADVFQRNLTLDTAKDCFLVYFFAVRALKLWRHVRARGLSRSIKDLYVFIAQRTLRLVIALPSMRKRIKTEMDAARVEIDQKLIPHGKDVVRHLELPKQGCTLEWILDAMEQMDREGPSHTITGKGNYPVHSSFTDGGDDMERVLVAAFQRYCVSNPLHPDAFPAVRKMEAEVVAMCLRMYNNPAGAGATTSGGTESILMSVKTHRDWARAVKGISEPEMVVPASAHAAFDKAAAYFNIKLHSIPVHPETRQVDLKRVRRAINSKTIMVVGSAINFPDGCQDDIVGLGKLAKRYNIGLHVDCCLGGFIMPFLERAGFSSEPFDFRVEGVTAISCDTHKYGFAPKGSSVIMYRSADLRQYQYYVNPEWAGGVYASPGLAGSRSGALIAGTWAAMHYMGEGGYISSCRDIVGAAKTIEELYILGKPQASVVAFGSRAPDLNILEVGDKMSKKGWHLNALQNPPGLHIACTRLTVSMVDNFVQDLKDAVWDAKGSPAGKGTMVSLYGLGNSSAIGPQMVGAIVSAFLDALYQA</sequence>
<dbReference type="PANTHER" id="PTHR42735:SF6">
    <property type="entry name" value="SPHINGOSINE-1-PHOSPHATE LYASE 1"/>
    <property type="match status" value="1"/>
</dbReference>
<keyword evidence="9" id="KW-1133">Transmembrane helix</keyword>
<dbReference type="GO" id="GO:0016740">
    <property type="term" value="F:transferase activity"/>
    <property type="evidence" value="ECO:0007669"/>
    <property type="project" value="UniProtKB-KW"/>
</dbReference>
<evidence type="ECO:0000256" key="11">
    <source>
        <dbReference type="ARBA" id="ARBA00023136"/>
    </source>
</evidence>
<comment type="pathway">
    <text evidence="3">Lipid metabolism; sphingolipid metabolism.</text>
</comment>
<feature type="modified residue" description="N6-(pyridoxal phosphate)lysine" evidence="16">
    <location>
        <position position="351"/>
    </location>
</feature>
<keyword evidence="8" id="KW-0746">Sphingolipid metabolism</keyword>
<evidence type="ECO:0000256" key="5">
    <source>
        <dbReference type="ARBA" id="ARBA00022692"/>
    </source>
</evidence>
<keyword evidence="5" id="KW-0812">Transmembrane</keyword>
<reference evidence="18" key="1">
    <citation type="journal article" date="2022" name="New Phytol.">
        <title>Evolutionary transition to the ectomycorrhizal habit in the genomes of a hyperdiverse lineage of mushroom-forming fungi.</title>
        <authorList>
            <person name="Looney B."/>
            <person name="Miyauchi S."/>
            <person name="Morin E."/>
            <person name="Drula E."/>
            <person name="Courty P.E."/>
            <person name="Kohler A."/>
            <person name="Kuo A."/>
            <person name="LaButti K."/>
            <person name="Pangilinan J."/>
            <person name="Lipzen A."/>
            <person name="Riley R."/>
            <person name="Andreopoulos W."/>
            <person name="He G."/>
            <person name="Johnson J."/>
            <person name="Nolan M."/>
            <person name="Tritt A."/>
            <person name="Barry K.W."/>
            <person name="Grigoriev I.V."/>
            <person name="Nagy L.G."/>
            <person name="Hibbett D."/>
            <person name="Henrissat B."/>
            <person name="Matheny P.B."/>
            <person name="Labbe J."/>
            <person name="Martin F.M."/>
        </authorList>
    </citation>
    <scope>NUCLEOTIDE SEQUENCE</scope>
    <source>
        <strain evidence="18">BPL690</strain>
    </source>
</reference>
<gene>
    <name evidence="18" type="ORF">B0F90DRAFT_1808677</name>
</gene>
<evidence type="ECO:0000256" key="9">
    <source>
        <dbReference type="ARBA" id="ARBA00022989"/>
    </source>
</evidence>
<evidence type="ECO:0000256" key="7">
    <source>
        <dbReference type="ARBA" id="ARBA00022898"/>
    </source>
</evidence>
<evidence type="ECO:0000256" key="13">
    <source>
        <dbReference type="ARBA" id="ARBA00038302"/>
    </source>
</evidence>